<evidence type="ECO:0000313" key="2">
    <source>
        <dbReference type="EMBL" id="MEQ2296934.1"/>
    </source>
</evidence>
<reference evidence="2 3" key="1">
    <citation type="submission" date="2021-06" db="EMBL/GenBank/DDBJ databases">
        <authorList>
            <person name="Palmer J.M."/>
        </authorList>
    </citation>
    <scope>NUCLEOTIDE SEQUENCE [LARGE SCALE GENOMIC DNA]</scope>
    <source>
        <strain evidence="2 3">AS_MEX2019</strain>
        <tissue evidence="2">Muscle</tissue>
    </source>
</reference>
<evidence type="ECO:0000313" key="3">
    <source>
        <dbReference type="Proteomes" id="UP001469553"/>
    </source>
</evidence>
<comment type="caution">
    <text evidence="2">The sequence shown here is derived from an EMBL/GenBank/DDBJ whole genome shotgun (WGS) entry which is preliminary data.</text>
</comment>
<feature type="region of interest" description="Disordered" evidence="1">
    <location>
        <begin position="82"/>
        <end position="138"/>
    </location>
</feature>
<accession>A0ABV0YSU0</accession>
<protein>
    <submittedName>
        <fullName evidence="2">Uncharacterized protein</fullName>
    </submittedName>
</protein>
<dbReference type="EMBL" id="JAHRIP010041021">
    <property type="protein sequence ID" value="MEQ2296934.1"/>
    <property type="molecule type" value="Genomic_DNA"/>
</dbReference>
<gene>
    <name evidence="2" type="ORF">AMECASPLE_029576</name>
</gene>
<sequence>MELFNHLGDFSLGDERVQPRVPSLCFHQGMSEGKIEEILEVLFPPPNDVPSRGQQLPTPSVNSVGEALLFTSLGARLFAGIASRPTDSPSPWPHRTPPRPEFLPLLQPGPRHAWPHSTRQLPQESHKPTIAVRTPSSA</sequence>
<organism evidence="2 3">
    <name type="scientific">Ameca splendens</name>
    <dbReference type="NCBI Taxonomy" id="208324"/>
    <lineage>
        <taxon>Eukaryota</taxon>
        <taxon>Metazoa</taxon>
        <taxon>Chordata</taxon>
        <taxon>Craniata</taxon>
        <taxon>Vertebrata</taxon>
        <taxon>Euteleostomi</taxon>
        <taxon>Actinopterygii</taxon>
        <taxon>Neopterygii</taxon>
        <taxon>Teleostei</taxon>
        <taxon>Neoteleostei</taxon>
        <taxon>Acanthomorphata</taxon>
        <taxon>Ovalentaria</taxon>
        <taxon>Atherinomorphae</taxon>
        <taxon>Cyprinodontiformes</taxon>
        <taxon>Goodeidae</taxon>
        <taxon>Ameca</taxon>
    </lineage>
</organism>
<feature type="compositionally biased region" description="Pro residues" evidence="1">
    <location>
        <begin position="88"/>
        <end position="101"/>
    </location>
</feature>
<keyword evidence="3" id="KW-1185">Reference proteome</keyword>
<dbReference type="Proteomes" id="UP001469553">
    <property type="component" value="Unassembled WGS sequence"/>
</dbReference>
<evidence type="ECO:0000256" key="1">
    <source>
        <dbReference type="SAM" id="MobiDB-lite"/>
    </source>
</evidence>
<proteinExistence type="predicted"/>
<name>A0ABV0YSU0_9TELE</name>